<keyword evidence="1" id="KW-1133">Transmembrane helix</keyword>
<comment type="caution">
    <text evidence="2">The sequence shown here is derived from an EMBL/GenBank/DDBJ whole genome shotgun (WGS) entry which is preliminary data.</text>
</comment>
<evidence type="ECO:0000313" key="2">
    <source>
        <dbReference type="EMBL" id="GMA83919.1"/>
    </source>
</evidence>
<evidence type="ECO:0008006" key="4">
    <source>
        <dbReference type="Google" id="ProtNLM"/>
    </source>
</evidence>
<feature type="transmembrane region" description="Helical" evidence="1">
    <location>
        <begin position="7"/>
        <end position="27"/>
    </location>
</feature>
<organism evidence="2 3">
    <name type="scientific">Shewanella glacialipiscicola</name>
    <dbReference type="NCBI Taxonomy" id="614069"/>
    <lineage>
        <taxon>Bacteria</taxon>
        <taxon>Pseudomonadati</taxon>
        <taxon>Pseudomonadota</taxon>
        <taxon>Gammaproteobacteria</taxon>
        <taxon>Alteromonadales</taxon>
        <taxon>Shewanellaceae</taxon>
        <taxon>Shewanella</taxon>
    </lineage>
</organism>
<sequence length="144" mass="15867">MKYLPAVGFGILLALLSFISFSFVASAGYMLEMLSGAPDINQNSVEYLLLAAHDAGLLILIAGLVLYAYHRIFPTLPFDWFAAVFIQMPLGLAVLVLDGINFNLLSFKGFALTLTTFTASFGVLIIFWLLQRKAKRLQTICPTK</sequence>
<dbReference type="Proteomes" id="UP001157046">
    <property type="component" value="Unassembled WGS sequence"/>
</dbReference>
<feature type="transmembrane region" description="Helical" evidence="1">
    <location>
        <begin position="47"/>
        <end position="68"/>
    </location>
</feature>
<keyword evidence="1" id="KW-0472">Membrane</keyword>
<gene>
    <name evidence="2" type="ORF">GCM10025855_34520</name>
</gene>
<reference evidence="3" key="1">
    <citation type="journal article" date="2019" name="Int. J. Syst. Evol. Microbiol.">
        <title>The Global Catalogue of Microorganisms (GCM) 10K type strain sequencing project: providing services to taxonomists for standard genome sequencing and annotation.</title>
        <authorList>
            <consortium name="The Broad Institute Genomics Platform"/>
            <consortium name="The Broad Institute Genome Sequencing Center for Infectious Disease"/>
            <person name="Wu L."/>
            <person name="Ma J."/>
        </authorList>
    </citation>
    <scope>NUCLEOTIDE SEQUENCE [LARGE SCALE GENOMIC DNA]</scope>
    <source>
        <strain evidence="3">NBRC 102030</strain>
    </source>
</reference>
<evidence type="ECO:0000256" key="1">
    <source>
        <dbReference type="SAM" id="Phobius"/>
    </source>
</evidence>
<keyword evidence="1" id="KW-0812">Transmembrane</keyword>
<feature type="transmembrane region" description="Helical" evidence="1">
    <location>
        <begin position="80"/>
        <end position="97"/>
    </location>
</feature>
<protein>
    <recommendedName>
        <fullName evidence="4">DUF3021 domain-containing protein</fullName>
    </recommendedName>
</protein>
<name>A0ABQ6J8V3_9GAMM</name>
<keyword evidence="3" id="KW-1185">Reference proteome</keyword>
<proteinExistence type="predicted"/>
<dbReference type="RefSeq" id="WP_220774042.1">
    <property type="nucleotide sequence ID" value="NZ_BPFC01000081.1"/>
</dbReference>
<accession>A0ABQ6J8V3</accession>
<evidence type="ECO:0000313" key="3">
    <source>
        <dbReference type="Proteomes" id="UP001157046"/>
    </source>
</evidence>
<dbReference type="EMBL" id="BSUY01000001">
    <property type="protein sequence ID" value="GMA83919.1"/>
    <property type="molecule type" value="Genomic_DNA"/>
</dbReference>
<feature type="transmembrane region" description="Helical" evidence="1">
    <location>
        <begin position="109"/>
        <end position="130"/>
    </location>
</feature>